<dbReference type="PANTHER" id="PTHR46972:SF1">
    <property type="entry name" value="FAD DEPENDENT OXIDOREDUCTASE DOMAIN-CONTAINING PROTEIN"/>
    <property type="match status" value="1"/>
</dbReference>
<evidence type="ECO:0000259" key="5">
    <source>
        <dbReference type="Pfam" id="PF01494"/>
    </source>
</evidence>
<dbReference type="Gene3D" id="3.50.50.60">
    <property type="entry name" value="FAD/NAD(P)-binding domain"/>
    <property type="match status" value="1"/>
</dbReference>
<evidence type="ECO:0000313" key="7">
    <source>
        <dbReference type="Proteomes" id="UP000024376"/>
    </source>
</evidence>
<evidence type="ECO:0000256" key="4">
    <source>
        <dbReference type="ARBA" id="ARBA00023033"/>
    </source>
</evidence>
<dbReference type="PRINTS" id="PR00420">
    <property type="entry name" value="RNGMNOXGNASE"/>
</dbReference>
<dbReference type="EMBL" id="KI911158">
    <property type="protein sequence ID" value="ETR99094.1"/>
    <property type="molecule type" value="Genomic_DNA"/>
</dbReference>
<dbReference type="HOGENOM" id="CLU_009665_4_0_1"/>
<keyword evidence="1" id="KW-0285">Flavoprotein</keyword>
<dbReference type="InterPro" id="IPR036188">
    <property type="entry name" value="FAD/NAD-bd_sf"/>
</dbReference>
<organism evidence="6 7">
    <name type="scientific">Hypocrea jecorina (strain ATCC 56765 / BCRC 32924 / NRRL 11460 / Rut C-30)</name>
    <name type="common">Trichoderma reesei</name>
    <dbReference type="NCBI Taxonomy" id="1344414"/>
    <lineage>
        <taxon>Eukaryota</taxon>
        <taxon>Fungi</taxon>
        <taxon>Dikarya</taxon>
        <taxon>Ascomycota</taxon>
        <taxon>Pezizomycotina</taxon>
        <taxon>Sordariomycetes</taxon>
        <taxon>Hypocreomycetidae</taxon>
        <taxon>Hypocreales</taxon>
        <taxon>Hypocreaceae</taxon>
        <taxon>Trichoderma</taxon>
    </lineage>
</organism>
<dbReference type="GO" id="GO:0071949">
    <property type="term" value="F:FAD binding"/>
    <property type="evidence" value="ECO:0007669"/>
    <property type="project" value="InterPro"/>
</dbReference>
<dbReference type="OrthoDB" id="655030at2759"/>
<sequence length="418" mass="45857">MQNLRIAIIGAGPAGCMLARLLHLGGIQATVFEGEASANVRSQGGTLDLHTKSGLAAIKEAGLWDVFLSHARYDGQYMAIVDKDLRYYIVRGADAESSAAFGERPEIDRVKLREILLNSLPDGTVKWGHRLQKVDGTTLTFTNGTTAEFDLVVGADGAFSKVRLSIAPELKPEYTRVGMHDLSIPDAEKNAPEIYKIVNRGSVFASADGQRFTLQQMGDGSISMGFSFVRDDPDWMKAEKCGYDAEDLAQVKKALAKELEHWGPEFHKALDAAQGRTSTRSLFRLPVGRKWEHRAGVTLIGDAAHLMTPHAGEGVNQALEDAMMLARVILKAQGVEELDEGIRQFESDMMARVEGIQQLAWDRCQALMFSPGVPQSLVEKVMKQRRMQVAETLDEEQAKAVEEAMAKAQAEANAMNRA</sequence>
<dbReference type="InterPro" id="IPR002938">
    <property type="entry name" value="FAD-bd"/>
</dbReference>
<dbReference type="GO" id="GO:0004497">
    <property type="term" value="F:monooxygenase activity"/>
    <property type="evidence" value="ECO:0007669"/>
    <property type="project" value="UniProtKB-KW"/>
</dbReference>
<evidence type="ECO:0000256" key="1">
    <source>
        <dbReference type="ARBA" id="ARBA00022630"/>
    </source>
</evidence>
<dbReference type="PANTHER" id="PTHR46972">
    <property type="entry name" value="MONOOXYGENASE ASQM-RELATED"/>
    <property type="match status" value="1"/>
</dbReference>
<dbReference type="Proteomes" id="UP000024376">
    <property type="component" value="Unassembled WGS sequence"/>
</dbReference>
<evidence type="ECO:0000313" key="6">
    <source>
        <dbReference type="EMBL" id="ETR99094.1"/>
    </source>
</evidence>
<proteinExistence type="predicted"/>
<dbReference type="AlphaFoldDB" id="A0A024S143"/>
<reference evidence="7" key="1">
    <citation type="journal article" date="2013" name="Ind. Biotechnol.">
        <title>Comparative genomics analysis of Trichoderma reesei strains.</title>
        <authorList>
            <person name="Koike H."/>
            <person name="Aerts A."/>
            <person name="LaButti K."/>
            <person name="Grigoriev I.V."/>
            <person name="Baker S.E."/>
        </authorList>
    </citation>
    <scope>NUCLEOTIDE SEQUENCE [LARGE SCALE GENOMIC DNA]</scope>
    <source>
        <strain evidence="7">ATCC 56765 / BCRC 32924 / NRRL 11460 / Rut C-30</strain>
    </source>
</reference>
<gene>
    <name evidence="6" type="ORF">M419DRAFT_86893</name>
</gene>
<dbReference type="Pfam" id="PF01494">
    <property type="entry name" value="FAD_binding_3"/>
    <property type="match status" value="1"/>
</dbReference>
<keyword evidence="2" id="KW-0274">FAD</keyword>
<keyword evidence="4" id="KW-0503">Monooxygenase</keyword>
<dbReference type="SUPFAM" id="SSF51905">
    <property type="entry name" value="FAD/NAD(P)-binding domain"/>
    <property type="match status" value="1"/>
</dbReference>
<protein>
    <submittedName>
        <fullName evidence="6">FAD/NAD(P)-binding domain-containing protein</fullName>
    </submittedName>
</protein>
<dbReference type="KEGG" id="trr:M419DRAFT_86893"/>
<feature type="domain" description="FAD-binding" evidence="5">
    <location>
        <begin position="5"/>
        <end position="345"/>
    </location>
</feature>
<evidence type="ECO:0000256" key="3">
    <source>
        <dbReference type="ARBA" id="ARBA00023002"/>
    </source>
</evidence>
<evidence type="ECO:0000256" key="2">
    <source>
        <dbReference type="ARBA" id="ARBA00022827"/>
    </source>
</evidence>
<name>A0A024S143_HYPJR</name>
<keyword evidence="3" id="KW-0560">Oxidoreductase</keyword>
<accession>A0A024S143</accession>